<dbReference type="InterPro" id="IPR000380">
    <property type="entry name" value="Topo_IA"/>
</dbReference>
<feature type="domain" description="Topo IA-type catalytic" evidence="5">
    <location>
        <begin position="159"/>
        <end position="590"/>
    </location>
</feature>
<gene>
    <name evidence="6" type="ORF">WOSG25_020680</name>
</gene>
<reference evidence="7" key="1">
    <citation type="journal article" date="2014" name="Genome Announc.">
        <title>Draft genome sequence of Weissella oryzae SG25T, isolated from fermented rice grains.</title>
        <authorList>
            <person name="Tanizawa Y."/>
            <person name="Fujisawa T."/>
            <person name="Mochizuki T."/>
            <person name="Kaminuma E."/>
            <person name="Suzuki Y."/>
            <person name="Nakamura Y."/>
            <person name="Tohno M."/>
        </authorList>
    </citation>
    <scope>NUCLEOTIDE SEQUENCE [LARGE SCALE GENOMIC DNA]</scope>
    <source>
        <strain evidence="7">DSM 25784 / JCM 18191 / LMG 30913 / SG25</strain>
    </source>
</reference>
<dbReference type="GO" id="GO:0006265">
    <property type="term" value="P:DNA topological change"/>
    <property type="evidence" value="ECO:0007669"/>
    <property type="project" value="InterPro"/>
</dbReference>
<dbReference type="InterPro" id="IPR013825">
    <property type="entry name" value="Topo_IA_cen_sub2"/>
</dbReference>
<dbReference type="SMART" id="SM00493">
    <property type="entry name" value="TOPRIM"/>
    <property type="match status" value="1"/>
</dbReference>
<proteinExistence type="predicted"/>
<dbReference type="Pfam" id="PF01131">
    <property type="entry name" value="Topoisom_bac"/>
    <property type="match status" value="1"/>
</dbReference>
<dbReference type="GO" id="GO:0043597">
    <property type="term" value="C:cytoplasmic replication fork"/>
    <property type="evidence" value="ECO:0007669"/>
    <property type="project" value="TreeGrafter"/>
</dbReference>
<dbReference type="Gene3D" id="2.70.20.10">
    <property type="entry name" value="Topoisomerase I, domain 3"/>
    <property type="match status" value="1"/>
</dbReference>
<dbReference type="EMBL" id="DF820485">
    <property type="protein sequence ID" value="GAK30271.1"/>
    <property type="molecule type" value="Genomic_DNA"/>
</dbReference>
<dbReference type="InterPro" id="IPR013497">
    <property type="entry name" value="Topo_IA_cen"/>
</dbReference>
<protein>
    <submittedName>
        <fullName evidence="6">DNA topoisomerase</fullName>
    </submittedName>
</protein>
<dbReference type="GO" id="GO:0003917">
    <property type="term" value="F:DNA topoisomerase type I (single strand cut, ATP-independent) activity"/>
    <property type="evidence" value="ECO:0007669"/>
    <property type="project" value="InterPro"/>
</dbReference>
<evidence type="ECO:0000313" key="6">
    <source>
        <dbReference type="EMBL" id="GAK30271.1"/>
    </source>
</evidence>
<name>A0A069CZ08_WEIOS</name>
<sequence length="692" mass="77815">MKKYLILTEKPSAAQNFSKALGGLTGDFADFTYQITNLRGHVMTLVDPEVMVEESLKKQYRSWQIKYLPWQLSDFSWQRDYIKTRNLRTGRLESTKKLVDELKKESRRGYDAIVIATDTDPSGEGELLAWEALEAIGWSGQVLRANFIDESIKELQKALRNLRDVSVMAEDGEYLKGEGRNRWDFASMQLTRIATTAAKRAGFKVVAREGRLKSVIAWKIYEQLMAIKNYVAKPFFEVKFIDPAGHIFTRSSKSDDLASWRFMDKQAAINDLANYHSSAVTNEQHKKKRQQPGRLLDLAGLAASLATRGFNAKEILATYQKMYEAQLVSYPRTEDKTITPEQFNELAPLADKIAALVGVDQTLLTHRQARSTHVKPQGSHGANRPGLTLPGNLASLSKYGPSGPAIYELLAKNYLAMLAEDYIYDHVTAELLDYPKFKTAFNIPIALNFKKIFDSQQEVALDDHKTTYKSNQVGPMADPMVAEGVNPKPQQPSTKWIMAFLEKNQVGTGATRVSTLAEMGRGSQAMLKENRGKLTLTQTGDVSAILVKDTWIASPKITKRLFEMMEQVGRFEIKQAKLSESVTMLVEHDLPIMVANAEQLIPLLGQPKASKPRRTPSEKITAEWQGQTISFAKEWSGHTFTTAEIEQLIAGQEITFPAKTKRGKDYMARGQLAKQTYKGSTFYGFKLKPKDK</sequence>
<dbReference type="STRING" id="1329250.WOSG25_020680"/>
<dbReference type="PANTHER" id="PTHR11390">
    <property type="entry name" value="PROKARYOTIC DNA TOPOISOMERASE"/>
    <property type="match status" value="1"/>
</dbReference>
<dbReference type="CDD" id="cd01028">
    <property type="entry name" value="TOPRIM_TopoIA"/>
    <property type="match status" value="1"/>
</dbReference>
<keyword evidence="7" id="KW-1185">Reference proteome</keyword>
<dbReference type="PROSITE" id="PS52039">
    <property type="entry name" value="TOPO_IA_2"/>
    <property type="match status" value="1"/>
</dbReference>
<dbReference type="Gene3D" id="1.10.460.10">
    <property type="entry name" value="Topoisomerase I, domain 2"/>
    <property type="match status" value="1"/>
</dbReference>
<organism evidence="6 7">
    <name type="scientific">Weissella oryzae (strain DSM 25784 / JCM 18191 / LMG 30913 / SG25)</name>
    <dbReference type="NCBI Taxonomy" id="1329250"/>
    <lineage>
        <taxon>Bacteria</taxon>
        <taxon>Bacillati</taxon>
        <taxon>Bacillota</taxon>
        <taxon>Bacilli</taxon>
        <taxon>Lactobacillales</taxon>
        <taxon>Lactobacillaceae</taxon>
        <taxon>Weissella</taxon>
    </lineage>
</organism>
<dbReference type="PANTHER" id="PTHR11390:SF21">
    <property type="entry name" value="DNA TOPOISOMERASE 3-ALPHA"/>
    <property type="match status" value="1"/>
</dbReference>
<dbReference type="InterPro" id="IPR003602">
    <property type="entry name" value="Topo_IA_DNA-bd_dom"/>
</dbReference>
<dbReference type="GO" id="GO:0003677">
    <property type="term" value="F:DNA binding"/>
    <property type="evidence" value="ECO:0007669"/>
    <property type="project" value="UniProtKB-KW"/>
</dbReference>
<dbReference type="Gene3D" id="1.10.290.10">
    <property type="entry name" value="Topoisomerase I, domain 4"/>
    <property type="match status" value="1"/>
</dbReference>
<dbReference type="OrthoDB" id="9803554at2"/>
<dbReference type="GO" id="GO:0006310">
    <property type="term" value="P:DNA recombination"/>
    <property type="evidence" value="ECO:0007669"/>
    <property type="project" value="TreeGrafter"/>
</dbReference>
<dbReference type="PROSITE" id="PS50880">
    <property type="entry name" value="TOPRIM"/>
    <property type="match status" value="1"/>
</dbReference>
<evidence type="ECO:0000256" key="1">
    <source>
        <dbReference type="ARBA" id="ARBA00023029"/>
    </source>
</evidence>
<dbReference type="AlphaFoldDB" id="A0A069CZ08"/>
<evidence type="ECO:0000256" key="2">
    <source>
        <dbReference type="ARBA" id="ARBA00023125"/>
    </source>
</evidence>
<dbReference type="Gene3D" id="3.40.50.140">
    <property type="match status" value="1"/>
</dbReference>
<keyword evidence="3 6" id="KW-0413">Isomerase</keyword>
<dbReference type="PRINTS" id="PR00417">
    <property type="entry name" value="PRTPISMRASEI"/>
</dbReference>
<dbReference type="RefSeq" id="WP_027698391.1">
    <property type="nucleotide sequence ID" value="NZ_DF820485.1"/>
</dbReference>
<evidence type="ECO:0000259" key="4">
    <source>
        <dbReference type="PROSITE" id="PS50880"/>
    </source>
</evidence>
<feature type="domain" description="Toprim" evidence="4">
    <location>
        <begin position="3"/>
        <end position="151"/>
    </location>
</feature>
<evidence type="ECO:0000256" key="3">
    <source>
        <dbReference type="ARBA" id="ARBA00023235"/>
    </source>
</evidence>
<dbReference type="InterPro" id="IPR023405">
    <property type="entry name" value="Topo_IA_core_domain"/>
</dbReference>
<evidence type="ECO:0000313" key="7">
    <source>
        <dbReference type="Proteomes" id="UP000030643"/>
    </source>
</evidence>
<dbReference type="Pfam" id="PF01751">
    <property type="entry name" value="Toprim"/>
    <property type="match status" value="1"/>
</dbReference>
<accession>A0A069CZ08</accession>
<dbReference type="InterPro" id="IPR013824">
    <property type="entry name" value="Topo_IA_cen_sub1"/>
</dbReference>
<dbReference type="Proteomes" id="UP000030643">
    <property type="component" value="Unassembled WGS sequence"/>
</dbReference>
<dbReference type="SUPFAM" id="SSF56712">
    <property type="entry name" value="Prokaryotic type I DNA topoisomerase"/>
    <property type="match status" value="1"/>
</dbReference>
<keyword evidence="1" id="KW-0799">Topoisomerase</keyword>
<dbReference type="GO" id="GO:0006281">
    <property type="term" value="P:DNA repair"/>
    <property type="evidence" value="ECO:0007669"/>
    <property type="project" value="TreeGrafter"/>
</dbReference>
<dbReference type="SMART" id="SM00437">
    <property type="entry name" value="TOP1Ac"/>
    <property type="match status" value="1"/>
</dbReference>
<dbReference type="InterPro" id="IPR013826">
    <property type="entry name" value="Topo_IA_cen_sub3"/>
</dbReference>
<dbReference type="InterPro" id="IPR006171">
    <property type="entry name" value="TOPRIM_dom"/>
</dbReference>
<evidence type="ECO:0000259" key="5">
    <source>
        <dbReference type="PROSITE" id="PS52039"/>
    </source>
</evidence>
<keyword evidence="2" id="KW-0238">DNA-binding</keyword>
<dbReference type="eggNOG" id="COG0550">
    <property type="taxonomic scope" value="Bacteria"/>
</dbReference>